<gene>
    <name evidence="2" type="ORF">L195_g042894</name>
</gene>
<organism evidence="2 3">
    <name type="scientific">Trifolium pratense</name>
    <name type="common">Red clover</name>
    <dbReference type="NCBI Taxonomy" id="57577"/>
    <lineage>
        <taxon>Eukaryota</taxon>
        <taxon>Viridiplantae</taxon>
        <taxon>Streptophyta</taxon>
        <taxon>Embryophyta</taxon>
        <taxon>Tracheophyta</taxon>
        <taxon>Spermatophyta</taxon>
        <taxon>Magnoliopsida</taxon>
        <taxon>eudicotyledons</taxon>
        <taxon>Gunneridae</taxon>
        <taxon>Pentapetalae</taxon>
        <taxon>rosids</taxon>
        <taxon>fabids</taxon>
        <taxon>Fabales</taxon>
        <taxon>Fabaceae</taxon>
        <taxon>Papilionoideae</taxon>
        <taxon>50 kb inversion clade</taxon>
        <taxon>NPAAA clade</taxon>
        <taxon>Hologalegina</taxon>
        <taxon>IRL clade</taxon>
        <taxon>Trifolieae</taxon>
        <taxon>Trifolium</taxon>
    </lineage>
</organism>
<dbReference type="InterPro" id="IPR032567">
    <property type="entry name" value="RTL1-rel"/>
</dbReference>
<dbReference type="SUPFAM" id="SSF50630">
    <property type="entry name" value="Acid proteases"/>
    <property type="match status" value="1"/>
</dbReference>
<comment type="caution">
    <text evidence="2">The sequence shown here is derived from an EMBL/GenBank/DDBJ whole genome shotgun (WGS) entry which is preliminary data.</text>
</comment>
<dbReference type="SUPFAM" id="SSF56672">
    <property type="entry name" value="DNA/RNA polymerases"/>
    <property type="match status" value="1"/>
</dbReference>
<reference evidence="2 3" key="1">
    <citation type="journal article" date="2014" name="Am. J. Bot.">
        <title>Genome assembly and annotation for red clover (Trifolium pratense; Fabaceae).</title>
        <authorList>
            <person name="Istvanek J."/>
            <person name="Jaros M."/>
            <person name="Krenek A."/>
            <person name="Repkova J."/>
        </authorList>
    </citation>
    <scope>NUCLEOTIDE SEQUENCE [LARGE SCALE GENOMIC DNA]</scope>
    <source>
        <strain evidence="3">cv. Tatra</strain>
        <tissue evidence="2">Young leaves</tissue>
    </source>
</reference>
<feature type="compositionally biased region" description="Polar residues" evidence="1">
    <location>
        <begin position="63"/>
        <end position="101"/>
    </location>
</feature>
<protein>
    <recommendedName>
        <fullName evidence="4">Retrotransposon-related protein</fullName>
    </recommendedName>
</protein>
<feature type="compositionally biased region" description="Acidic residues" evidence="1">
    <location>
        <begin position="161"/>
        <end position="172"/>
    </location>
</feature>
<evidence type="ECO:0000256" key="1">
    <source>
        <dbReference type="SAM" id="MobiDB-lite"/>
    </source>
</evidence>
<evidence type="ECO:0000313" key="2">
    <source>
        <dbReference type="EMBL" id="PNX86812.1"/>
    </source>
</evidence>
<proteinExistence type="predicted"/>
<dbReference type="InterPro" id="IPR021109">
    <property type="entry name" value="Peptidase_aspartic_dom_sf"/>
</dbReference>
<dbReference type="CDD" id="cd00303">
    <property type="entry name" value="retropepsin_like"/>
    <property type="match status" value="1"/>
</dbReference>
<dbReference type="CDD" id="cd01647">
    <property type="entry name" value="RT_LTR"/>
    <property type="match status" value="1"/>
</dbReference>
<accession>A0A2K3M7M8</accession>
<dbReference type="Gene3D" id="2.40.70.10">
    <property type="entry name" value="Acid Proteases"/>
    <property type="match status" value="1"/>
</dbReference>
<dbReference type="AlphaFoldDB" id="A0A2K3M7M8"/>
<reference evidence="2 3" key="2">
    <citation type="journal article" date="2017" name="Front. Plant Sci.">
        <title>Gene Classification and Mining of Molecular Markers Useful in Red Clover (Trifolium pratense) Breeding.</title>
        <authorList>
            <person name="Istvanek J."/>
            <person name="Dluhosova J."/>
            <person name="Dluhos P."/>
            <person name="Patkova L."/>
            <person name="Nedelnik J."/>
            <person name="Repkova J."/>
        </authorList>
    </citation>
    <scope>NUCLEOTIDE SEQUENCE [LARGE SCALE GENOMIC DNA]</scope>
    <source>
        <strain evidence="3">cv. Tatra</strain>
        <tissue evidence="2">Young leaves</tissue>
    </source>
</reference>
<feature type="region of interest" description="Disordered" evidence="1">
    <location>
        <begin position="161"/>
        <end position="185"/>
    </location>
</feature>
<dbReference type="InterPro" id="IPR043502">
    <property type="entry name" value="DNA/RNA_pol_sf"/>
</dbReference>
<dbReference type="PANTHER" id="PTHR15503:SF22">
    <property type="entry name" value="TRANSPOSON TY3-I GAG POLYPROTEIN"/>
    <property type="match status" value="1"/>
</dbReference>
<dbReference type="EMBL" id="ASHM01052185">
    <property type="protein sequence ID" value="PNX86812.1"/>
    <property type="molecule type" value="Genomic_DNA"/>
</dbReference>
<feature type="region of interest" description="Disordered" evidence="1">
    <location>
        <begin position="63"/>
        <end position="103"/>
    </location>
</feature>
<dbReference type="Pfam" id="PF13975">
    <property type="entry name" value="gag-asp_proteas"/>
    <property type="match status" value="1"/>
</dbReference>
<evidence type="ECO:0008006" key="4">
    <source>
        <dbReference type="Google" id="ProtNLM"/>
    </source>
</evidence>
<dbReference type="Proteomes" id="UP000236291">
    <property type="component" value="Unassembled WGS sequence"/>
</dbReference>
<dbReference type="PANTHER" id="PTHR15503">
    <property type="entry name" value="LDOC1 RELATED"/>
    <property type="match status" value="1"/>
</dbReference>
<name>A0A2K3M7M8_TRIPR</name>
<sequence>MSTIQSSMPAANRVYGVSNEAFLDCFLSGLQADIRRDVLALTPANLPKAFALAKLFEEKYTTQTKPKTNPYKSSYTPNSYQNKISPNTNKPHPITQQNPQRAQLPPLLPTPNQKPMSIKNMSSAEIQLRRDKGLCYFCDDKFSHTHRCPNRRVMMLQLREEDDKELEPDPPEESLNSHTSDDNQHHLSLNAMKGISGRGIIRFTGMIGNIEVQVLVDGGSSDTYLQPRIAQFLKVPIETSPKFQVLVGNGQSLIVEGMVRQLHVQVQGHELTIPAYLLPVAGADLILGSSWLATLGPHIADYASLTLKFYQNGKYITLQGDTRPQPLQSQLHQLRRMHHTNAIAECFTIQMLAPEVPQDVLAELPSDIEPELAILLHTYQKLFHKPSGLPPPREQMHEIHLQEGTTPVKVRPYRYPHSQKEQIEKMVHEMLEQGIIKPSNSPFSSPIILVKKKDGSWRFCTDYRALNQVTIKDSFPMPTVDELLDEL</sequence>
<feature type="non-terminal residue" evidence="2">
    <location>
        <position position="487"/>
    </location>
</feature>
<evidence type="ECO:0000313" key="3">
    <source>
        <dbReference type="Proteomes" id="UP000236291"/>
    </source>
</evidence>
<dbReference type="Gene3D" id="3.10.10.10">
    <property type="entry name" value="HIV Type 1 Reverse Transcriptase, subunit A, domain 1"/>
    <property type="match status" value="1"/>
</dbReference>